<dbReference type="GO" id="GO:0000981">
    <property type="term" value="F:DNA-binding transcription factor activity, RNA polymerase II-specific"/>
    <property type="evidence" value="ECO:0007669"/>
    <property type="project" value="InterPro"/>
</dbReference>
<reference evidence="5" key="1">
    <citation type="submission" date="2013-11" db="EMBL/GenBank/DDBJ databases">
        <title>Genome sequence of the fusiform rust pathogen reveals effectors for host alternation and coevolution with pine.</title>
        <authorList>
            <consortium name="DOE Joint Genome Institute"/>
            <person name="Smith K."/>
            <person name="Pendleton A."/>
            <person name="Kubisiak T."/>
            <person name="Anderson C."/>
            <person name="Salamov A."/>
            <person name="Aerts A."/>
            <person name="Riley R."/>
            <person name="Clum A."/>
            <person name="Lindquist E."/>
            <person name="Ence D."/>
            <person name="Campbell M."/>
            <person name="Kronenberg Z."/>
            <person name="Feau N."/>
            <person name="Dhillon B."/>
            <person name="Hamelin R."/>
            <person name="Burleigh J."/>
            <person name="Smith J."/>
            <person name="Yandell M."/>
            <person name="Nelson C."/>
            <person name="Grigoriev I."/>
            <person name="Davis J."/>
        </authorList>
    </citation>
    <scope>NUCLEOTIDE SEQUENCE</scope>
    <source>
        <strain evidence="5">G11</strain>
    </source>
</reference>
<dbReference type="CDD" id="cd00067">
    <property type="entry name" value="GAL4"/>
    <property type="match status" value="1"/>
</dbReference>
<evidence type="ECO:0000256" key="1">
    <source>
        <dbReference type="ARBA" id="ARBA00004123"/>
    </source>
</evidence>
<dbReference type="EMBL" id="MU167371">
    <property type="protein sequence ID" value="KAG0141781.1"/>
    <property type="molecule type" value="Genomic_DNA"/>
</dbReference>
<dbReference type="PANTHER" id="PTHR31001">
    <property type="entry name" value="UNCHARACTERIZED TRANSCRIPTIONAL REGULATORY PROTEIN"/>
    <property type="match status" value="1"/>
</dbReference>
<dbReference type="Pfam" id="PF00172">
    <property type="entry name" value="Zn_clus"/>
    <property type="match status" value="1"/>
</dbReference>
<feature type="region of interest" description="Disordered" evidence="3">
    <location>
        <begin position="1"/>
        <end position="26"/>
    </location>
</feature>
<comment type="subcellular location">
    <subcellularLocation>
        <location evidence="1">Nucleus</location>
    </subcellularLocation>
</comment>
<dbReference type="PROSITE" id="PS00463">
    <property type="entry name" value="ZN2_CY6_FUNGAL_1"/>
    <property type="match status" value="1"/>
</dbReference>
<protein>
    <recommendedName>
        <fullName evidence="4">Zn(2)-C6 fungal-type domain-containing protein</fullName>
    </recommendedName>
</protein>
<name>A0A9P6NDP7_9BASI</name>
<dbReference type="InterPro" id="IPR050613">
    <property type="entry name" value="Sec_Metabolite_Reg"/>
</dbReference>
<comment type="caution">
    <text evidence="5">The sequence shown here is derived from an EMBL/GenBank/DDBJ whole genome shotgun (WGS) entry which is preliminary data.</text>
</comment>
<dbReference type="GO" id="GO:0005634">
    <property type="term" value="C:nucleus"/>
    <property type="evidence" value="ECO:0007669"/>
    <property type="project" value="UniProtKB-SubCell"/>
</dbReference>
<dbReference type="SUPFAM" id="SSF57701">
    <property type="entry name" value="Zn2/Cys6 DNA-binding domain"/>
    <property type="match status" value="1"/>
</dbReference>
<dbReference type="AlphaFoldDB" id="A0A9P6NDP7"/>
<feature type="compositionally biased region" description="Polar residues" evidence="3">
    <location>
        <begin position="1"/>
        <end position="21"/>
    </location>
</feature>
<sequence>MDLTTPNYPHPFSTSESSSAVTKREVKGARRVRNACLQCRERKIRCSRTYPCKGCVSRGDGPACDWQGGFPSGDIPVHQQRVAQQRREFEELNSRIAQMKGFMLNHLRQDSSLKTSLIEWTQIHPELDVVQDSLYSNLFLSNQHNLGCQPRPEVPDWAFSSLCPPDSATSFETCTSSATDSSTFRSYHHVGSSSSHSPPTAGSFLVQPEVTSPVPFLKPCKTSGYKSWKDLREAAPAGLAVYTSKSFDAPRLQQDQHAALQTLPSLDHFPSLPQLYSAPFLPQHQFPLATASLDFVEQPSMSGFQSSDHVYSTPSTSNPFNTTVPGQCFGVQPESFQADQNLYDGHMVHRISPRTPFEMALPSNRSALLPRKMTWNGDGQSTALSSMGSAIDFGVLPLNHDCRTGTENYPMSQY</sequence>
<organism evidence="5 6">
    <name type="scientific">Cronartium quercuum f. sp. fusiforme G11</name>
    <dbReference type="NCBI Taxonomy" id="708437"/>
    <lineage>
        <taxon>Eukaryota</taxon>
        <taxon>Fungi</taxon>
        <taxon>Dikarya</taxon>
        <taxon>Basidiomycota</taxon>
        <taxon>Pucciniomycotina</taxon>
        <taxon>Pucciniomycetes</taxon>
        <taxon>Pucciniales</taxon>
        <taxon>Coleosporiaceae</taxon>
        <taxon>Cronartium</taxon>
    </lineage>
</organism>
<keyword evidence="6" id="KW-1185">Reference proteome</keyword>
<evidence type="ECO:0000313" key="6">
    <source>
        <dbReference type="Proteomes" id="UP000886653"/>
    </source>
</evidence>
<accession>A0A9P6NDP7</accession>
<keyword evidence="2" id="KW-0539">Nucleus</keyword>
<evidence type="ECO:0000256" key="2">
    <source>
        <dbReference type="ARBA" id="ARBA00023242"/>
    </source>
</evidence>
<dbReference type="InterPro" id="IPR036864">
    <property type="entry name" value="Zn2-C6_fun-type_DNA-bd_sf"/>
</dbReference>
<dbReference type="Gene3D" id="4.10.240.10">
    <property type="entry name" value="Zn(2)-C6 fungal-type DNA-binding domain"/>
    <property type="match status" value="1"/>
</dbReference>
<evidence type="ECO:0000256" key="3">
    <source>
        <dbReference type="SAM" id="MobiDB-lite"/>
    </source>
</evidence>
<gene>
    <name evidence="5" type="ORF">CROQUDRAFT_135954</name>
</gene>
<dbReference type="InterPro" id="IPR001138">
    <property type="entry name" value="Zn2Cys6_DnaBD"/>
</dbReference>
<dbReference type="GO" id="GO:0008270">
    <property type="term" value="F:zinc ion binding"/>
    <property type="evidence" value="ECO:0007669"/>
    <property type="project" value="InterPro"/>
</dbReference>
<evidence type="ECO:0000259" key="4">
    <source>
        <dbReference type="PROSITE" id="PS50048"/>
    </source>
</evidence>
<dbReference type="PANTHER" id="PTHR31001:SF89">
    <property type="entry name" value="ZN(2)-C6 FUNGAL-TYPE DOMAIN-CONTAINING PROTEIN"/>
    <property type="match status" value="1"/>
</dbReference>
<dbReference type="Proteomes" id="UP000886653">
    <property type="component" value="Unassembled WGS sequence"/>
</dbReference>
<dbReference type="OrthoDB" id="2495998at2759"/>
<dbReference type="PROSITE" id="PS50048">
    <property type="entry name" value="ZN2_CY6_FUNGAL_2"/>
    <property type="match status" value="1"/>
</dbReference>
<feature type="domain" description="Zn(2)-C6 fungal-type" evidence="4">
    <location>
        <begin position="35"/>
        <end position="66"/>
    </location>
</feature>
<evidence type="ECO:0000313" key="5">
    <source>
        <dbReference type="EMBL" id="KAG0141781.1"/>
    </source>
</evidence>
<dbReference type="SMART" id="SM00066">
    <property type="entry name" value="GAL4"/>
    <property type="match status" value="1"/>
</dbReference>
<proteinExistence type="predicted"/>